<dbReference type="PROSITE" id="PS50929">
    <property type="entry name" value="ABC_TM1F"/>
    <property type="match status" value="1"/>
</dbReference>
<evidence type="ECO:0000313" key="11">
    <source>
        <dbReference type="EMBL" id="TDG00294.1"/>
    </source>
</evidence>
<evidence type="ECO:0000259" key="10">
    <source>
        <dbReference type="PROSITE" id="PS50929"/>
    </source>
</evidence>
<dbReference type="InterPro" id="IPR011527">
    <property type="entry name" value="ABC1_TM_dom"/>
</dbReference>
<dbReference type="InterPro" id="IPR027417">
    <property type="entry name" value="P-loop_NTPase"/>
</dbReference>
<keyword evidence="4" id="KW-0547">Nucleotide-binding</keyword>
<feature type="transmembrane region" description="Helical" evidence="8">
    <location>
        <begin position="260"/>
        <end position="283"/>
    </location>
</feature>
<dbReference type="Pfam" id="PF00005">
    <property type="entry name" value="ABC_tran"/>
    <property type="match status" value="1"/>
</dbReference>
<protein>
    <submittedName>
        <fullName evidence="11">ABC transporter ATP-binding protein</fullName>
    </submittedName>
</protein>
<comment type="caution">
    <text evidence="11">The sequence shown here is derived from an EMBL/GenBank/DDBJ whole genome shotgun (WGS) entry which is preliminary data.</text>
</comment>
<dbReference type="SMART" id="SM00382">
    <property type="entry name" value="AAA"/>
    <property type="match status" value="1"/>
</dbReference>
<dbReference type="GO" id="GO:0005524">
    <property type="term" value="F:ATP binding"/>
    <property type="evidence" value="ECO:0007669"/>
    <property type="project" value="UniProtKB-KW"/>
</dbReference>
<keyword evidence="5 11" id="KW-0067">ATP-binding</keyword>
<evidence type="ECO:0000256" key="5">
    <source>
        <dbReference type="ARBA" id="ARBA00022840"/>
    </source>
</evidence>
<keyword evidence="12" id="KW-1185">Reference proteome</keyword>
<dbReference type="InterPro" id="IPR003593">
    <property type="entry name" value="AAA+_ATPase"/>
</dbReference>
<dbReference type="Proteomes" id="UP000295636">
    <property type="component" value="Unassembled WGS sequence"/>
</dbReference>
<evidence type="ECO:0000259" key="9">
    <source>
        <dbReference type="PROSITE" id="PS50893"/>
    </source>
</evidence>
<dbReference type="PANTHER" id="PTHR43394:SF1">
    <property type="entry name" value="ATP-BINDING CASSETTE SUB-FAMILY B MEMBER 10, MITOCHONDRIAL"/>
    <property type="match status" value="1"/>
</dbReference>
<feature type="transmembrane region" description="Helical" evidence="8">
    <location>
        <begin position="38"/>
        <end position="59"/>
    </location>
</feature>
<dbReference type="GO" id="GO:0016887">
    <property type="term" value="F:ATP hydrolysis activity"/>
    <property type="evidence" value="ECO:0007669"/>
    <property type="project" value="InterPro"/>
</dbReference>
<dbReference type="GO" id="GO:0015421">
    <property type="term" value="F:ABC-type oligopeptide transporter activity"/>
    <property type="evidence" value="ECO:0007669"/>
    <property type="project" value="TreeGrafter"/>
</dbReference>
<feature type="transmembrane region" description="Helical" evidence="8">
    <location>
        <begin position="177"/>
        <end position="199"/>
    </location>
</feature>
<dbReference type="RefSeq" id="WP_133225003.1">
    <property type="nucleotide sequence ID" value="NZ_SMRT01000001.1"/>
</dbReference>
<feature type="transmembrane region" description="Helical" evidence="8">
    <location>
        <begin position="74"/>
        <end position="98"/>
    </location>
</feature>
<organism evidence="11 12">
    <name type="scientific">Paenibacillus piri</name>
    <dbReference type="NCBI Taxonomy" id="2547395"/>
    <lineage>
        <taxon>Bacteria</taxon>
        <taxon>Bacillati</taxon>
        <taxon>Bacillota</taxon>
        <taxon>Bacilli</taxon>
        <taxon>Bacillales</taxon>
        <taxon>Paenibacillaceae</taxon>
        <taxon>Paenibacillus</taxon>
    </lineage>
</organism>
<evidence type="ECO:0000256" key="8">
    <source>
        <dbReference type="SAM" id="Phobius"/>
    </source>
</evidence>
<dbReference type="CDD" id="cd07346">
    <property type="entry name" value="ABC_6TM_exporters"/>
    <property type="match status" value="1"/>
</dbReference>
<gene>
    <name evidence="11" type="ORF">E1757_01220</name>
</gene>
<dbReference type="PANTHER" id="PTHR43394">
    <property type="entry name" value="ATP-DEPENDENT PERMEASE MDL1, MITOCHONDRIAL"/>
    <property type="match status" value="1"/>
</dbReference>
<sequence>MHLLTEMQRNLKQYLEISELRKPLAFMLPYAARYWKSYAGLVLLLFGGIGAALFFTWFLQNITDAAVKGDLGRVRFLIIVGICSTIVSSLMVYANTYLSSTAIEKVKRDLKNDLFAHMLRLPTRYYGNNHSGELVSHLTNDVNGIEGAIGSSLLGMLRLPLMAAAAFIYLVHINWQLSLLCMLLVPLSLLSGAVLGKLLRRNSRLIHDHLGKVNSFLGDAFAGQLVIRSFTLEQPVYRQYEDRNQKLLAMELKVARLRGWFSVGAGAAGTVAYLLSMGLGAYFVTQNSLTVGSLLAFVSLMQYLISPLAGMAGLWGGFQRSIAAIERLQKVMNEPAEPHSLLSVPASASRVMAPSSIHFHHVTFGYDSSKTVLDNFSLTVPVGKAVALVGPSGAGKSTLFSLAQRFYRPDSGTICLDQQPIELLSNAELRSSMAYVPQETYLFAGTIRDNIAFGRLDASESEIVQAAKDANAHEFILALPHGYDTETGERGVKLSGGQKQRIAIARAVLKNAPILLLDEATSALDSETEYLVQEALERLMKNRTTMVIAHRLSTIQNADLIVVMDQGAIVEQGKHHQLLNKDGLYARLYRLQFEEKAEPVISKAGNA</sequence>
<dbReference type="PROSITE" id="PS00211">
    <property type="entry name" value="ABC_TRANSPORTER_1"/>
    <property type="match status" value="1"/>
</dbReference>
<comment type="subcellular location">
    <subcellularLocation>
        <location evidence="1">Cell membrane</location>
        <topology evidence="1">Multi-pass membrane protein</topology>
    </subcellularLocation>
</comment>
<dbReference type="Gene3D" id="1.20.1560.10">
    <property type="entry name" value="ABC transporter type 1, transmembrane domain"/>
    <property type="match status" value="1"/>
</dbReference>
<dbReference type="InterPro" id="IPR003439">
    <property type="entry name" value="ABC_transporter-like_ATP-bd"/>
</dbReference>
<feature type="domain" description="ABC transporter" evidence="9">
    <location>
        <begin position="357"/>
        <end position="591"/>
    </location>
</feature>
<keyword evidence="2" id="KW-0813">Transport</keyword>
<dbReference type="InterPro" id="IPR017871">
    <property type="entry name" value="ABC_transporter-like_CS"/>
</dbReference>
<dbReference type="EMBL" id="SMRT01000001">
    <property type="protein sequence ID" value="TDG00294.1"/>
    <property type="molecule type" value="Genomic_DNA"/>
</dbReference>
<dbReference type="SUPFAM" id="SSF52540">
    <property type="entry name" value="P-loop containing nucleoside triphosphate hydrolases"/>
    <property type="match status" value="1"/>
</dbReference>
<dbReference type="GO" id="GO:0005886">
    <property type="term" value="C:plasma membrane"/>
    <property type="evidence" value="ECO:0007669"/>
    <property type="project" value="UniProtKB-SubCell"/>
</dbReference>
<dbReference type="AlphaFoldDB" id="A0A4R5KWB7"/>
<name>A0A4R5KWB7_9BACL</name>
<dbReference type="Gene3D" id="3.40.50.300">
    <property type="entry name" value="P-loop containing nucleotide triphosphate hydrolases"/>
    <property type="match status" value="1"/>
</dbReference>
<dbReference type="Pfam" id="PF00664">
    <property type="entry name" value="ABC_membrane"/>
    <property type="match status" value="1"/>
</dbReference>
<proteinExistence type="predicted"/>
<dbReference type="OrthoDB" id="9770415at2"/>
<evidence type="ECO:0000256" key="4">
    <source>
        <dbReference type="ARBA" id="ARBA00022741"/>
    </source>
</evidence>
<evidence type="ECO:0000256" key="7">
    <source>
        <dbReference type="ARBA" id="ARBA00023136"/>
    </source>
</evidence>
<feature type="transmembrane region" description="Helical" evidence="8">
    <location>
        <begin position="153"/>
        <end position="171"/>
    </location>
</feature>
<dbReference type="PROSITE" id="PS50893">
    <property type="entry name" value="ABC_TRANSPORTER_2"/>
    <property type="match status" value="1"/>
</dbReference>
<dbReference type="FunFam" id="3.40.50.300:FF:000287">
    <property type="entry name" value="Multidrug ABC transporter ATP-binding protein"/>
    <property type="match status" value="1"/>
</dbReference>
<evidence type="ECO:0000256" key="1">
    <source>
        <dbReference type="ARBA" id="ARBA00004651"/>
    </source>
</evidence>
<evidence type="ECO:0000256" key="3">
    <source>
        <dbReference type="ARBA" id="ARBA00022692"/>
    </source>
</evidence>
<keyword evidence="3 8" id="KW-0812">Transmembrane</keyword>
<accession>A0A4R5KWB7</accession>
<feature type="transmembrane region" description="Helical" evidence="8">
    <location>
        <begin position="295"/>
        <end position="318"/>
    </location>
</feature>
<keyword evidence="6 8" id="KW-1133">Transmembrane helix</keyword>
<evidence type="ECO:0000256" key="6">
    <source>
        <dbReference type="ARBA" id="ARBA00022989"/>
    </source>
</evidence>
<dbReference type="InterPro" id="IPR039421">
    <property type="entry name" value="Type_1_exporter"/>
</dbReference>
<evidence type="ECO:0000256" key="2">
    <source>
        <dbReference type="ARBA" id="ARBA00022448"/>
    </source>
</evidence>
<reference evidence="11 12" key="1">
    <citation type="submission" date="2019-03" db="EMBL/GenBank/DDBJ databases">
        <title>This is whole genome sequence of Paenibacillus sp MS74 strain.</title>
        <authorList>
            <person name="Trinh H.N."/>
        </authorList>
    </citation>
    <scope>NUCLEOTIDE SEQUENCE [LARGE SCALE GENOMIC DNA]</scope>
    <source>
        <strain evidence="11 12">MS74</strain>
    </source>
</reference>
<feature type="domain" description="ABC transmembrane type-1" evidence="10">
    <location>
        <begin position="39"/>
        <end position="320"/>
    </location>
</feature>
<keyword evidence="7 8" id="KW-0472">Membrane</keyword>
<evidence type="ECO:0000313" key="12">
    <source>
        <dbReference type="Proteomes" id="UP000295636"/>
    </source>
</evidence>
<dbReference type="SUPFAM" id="SSF90123">
    <property type="entry name" value="ABC transporter transmembrane region"/>
    <property type="match status" value="1"/>
</dbReference>
<dbReference type="InterPro" id="IPR036640">
    <property type="entry name" value="ABC1_TM_sf"/>
</dbReference>